<organism evidence="3 5">
    <name type="scientific">Mycobacterium talmoniae</name>
    <dbReference type="NCBI Taxonomy" id="1858794"/>
    <lineage>
        <taxon>Bacteria</taxon>
        <taxon>Bacillati</taxon>
        <taxon>Actinomycetota</taxon>
        <taxon>Actinomycetes</taxon>
        <taxon>Mycobacteriales</taxon>
        <taxon>Mycobacteriaceae</taxon>
        <taxon>Mycobacterium</taxon>
    </lineage>
</organism>
<evidence type="ECO:0000256" key="1">
    <source>
        <dbReference type="SAM" id="MobiDB-lite"/>
    </source>
</evidence>
<dbReference type="Proteomes" id="UP000179734">
    <property type="component" value="Unassembled WGS sequence"/>
</dbReference>
<keyword evidence="5" id="KW-1185">Reference proteome</keyword>
<protein>
    <recommendedName>
        <fullName evidence="2">PknH-like extracellular domain-containing protein</fullName>
    </recommendedName>
</protein>
<feature type="compositionally biased region" description="Low complexity" evidence="1">
    <location>
        <begin position="22"/>
        <end position="46"/>
    </location>
</feature>
<reference evidence="3 5" key="1">
    <citation type="submission" date="2016-10" db="EMBL/GenBank/DDBJ databases">
        <title>Genome sequence of Mycobacterium talmonii.</title>
        <authorList>
            <person name="Greninger A.L."/>
            <person name="Elliott B."/>
            <person name="Vasireddy S."/>
            <person name="Vasireddy R."/>
        </authorList>
    </citation>
    <scope>NUCLEOTIDE SEQUENCE [LARGE SCALE GENOMIC DNA]</scope>
    <source>
        <strain evidence="3">MO-5499</strain>
        <strain evidence="5">NE-TNMC-100812</strain>
    </source>
</reference>
<proteinExistence type="predicted"/>
<evidence type="ECO:0000313" key="6">
    <source>
        <dbReference type="Proteomes" id="UP000238296"/>
    </source>
</evidence>
<dbReference type="Pfam" id="PF14032">
    <property type="entry name" value="PknH_C"/>
    <property type="match status" value="1"/>
</dbReference>
<evidence type="ECO:0000259" key="2">
    <source>
        <dbReference type="Pfam" id="PF14032"/>
    </source>
</evidence>
<gene>
    <name evidence="3" type="ORF">BKN37_07515</name>
    <name evidence="4" type="ORF">C1Y40_01006</name>
</gene>
<name>A0A1S1NLY3_9MYCO</name>
<dbReference type="AlphaFoldDB" id="A0A1S1NLY3"/>
<dbReference type="EMBL" id="PPEA01000143">
    <property type="protein sequence ID" value="PQM48770.1"/>
    <property type="molecule type" value="Genomic_DNA"/>
</dbReference>
<reference evidence="4" key="3">
    <citation type="submission" date="2018-01" db="EMBL/GenBank/DDBJ databases">
        <authorList>
            <person name="Gaut B.S."/>
            <person name="Morton B.R."/>
            <person name="Clegg M.T."/>
            <person name="Duvall M.R."/>
        </authorList>
    </citation>
    <scope>NUCLEOTIDE SEQUENCE</scope>
    <source>
        <strain evidence="4">ATCC BAA-2683</strain>
    </source>
</reference>
<comment type="caution">
    <text evidence="3">The sequence shown here is derived from an EMBL/GenBank/DDBJ whole genome shotgun (WGS) entry which is preliminary data.</text>
</comment>
<feature type="region of interest" description="Disordered" evidence="1">
    <location>
        <begin position="1"/>
        <end position="49"/>
    </location>
</feature>
<dbReference type="Gene3D" id="3.40.1000.70">
    <property type="entry name" value="PknH-like extracellular domain"/>
    <property type="match status" value="1"/>
</dbReference>
<reference evidence="4 6" key="2">
    <citation type="journal article" date="2017" name="Int. J. Syst. Evol. Microbiol.">
        <title>Mycobacterium talmoniae sp. nov., a slowly growing mycobacterium isolated from human respiratory samples.</title>
        <authorList>
            <person name="Davidson R.M."/>
            <person name="DeGroote M.A."/>
            <person name="Marola J.L."/>
            <person name="Buss S."/>
            <person name="Jones V."/>
            <person name="McNeil M.R."/>
            <person name="Freifeld A.G."/>
            <person name="Elaine Epperson L."/>
            <person name="Hasan N.A."/>
            <person name="Jackson M."/>
            <person name="Iwen P.C."/>
            <person name="Salfinger M."/>
            <person name="Strong M."/>
        </authorList>
    </citation>
    <scope>NUCLEOTIDE SEQUENCE [LARGE SCALE GENOMIC DNA]</scope>
    <source>
        <strain evidence="4 6">ATCC BAA-2683</strain>
    </source>
</reference>
<evidence type="ECO:0000313" key="3">
    <source>
        <dbReference type="EMBL" id="OHV04964.1"/>
    </source>
</evidence>
<accession>A0A1S1NLY3</accession>
<feature type="domain" description="PknH-like extracellular" evidence="2">
    <location>
        <begin position="44"/>
        <end position="235"/>
    </location>
</feature>
<dbReference type="EMBL" id="MLQM01000026">
    <property type="protein sequence ID" value="OHV04964.1"/>
    <property type="molecule type" value="Genomic_DNA"/>
</dbReference>
<dbReference type="RefSeq" id="WP_071023973.1">
    <property type="nucleotide sequence ID" value="NZ_MLQM01000026.1"/>
</dbReference>
<sequence>MAVAVGSDDDTTPAGPSTSVNASAAPSSRQSTSSAPTSSSKAAGTSLSGLLLTPDEINSRMKTTMTVSNNESGSAPLANLTVTPSNCASAYAPATTTAYDGSGFTGIAVQGFRGPGNTVATSVIQAAAKFPDAAAAQAFLDQQFTAWGGCKFTQVTADYGDGTTAHRKFTAPGKSPGKDGDTLVLTGLESSAPGAPSCDRAMTIKSDVVVDVVVCKDGSDGQNAGGYGTGLAHAIQRNIS</sequence>
<evidence type="ECO:0000313" key="5">
    <source>
        <dbReference type="Proteomes" id="UP000179734"/>
    </source>
</evidence>
<evidence type="ECO:0000313" key="4">
    <source>
        <dbReference type="EMBL" id="PQM48770.1"/>
    </source>
</evidence>
<dbReference type="Proteomes" id="UP000238296">
    <property type="component" value="Unassembled WGS sequence"/>
</dbReference>
<dbReference type="InterPro" id="IPR026954">
    <property type="entry name" value="PknH-like_Extracell"/>
</dbReference>
<dbReference type="InterPro" id="IPR038232">
    <property type="entry name" value="PknH-like_Extracell_sf"/>
</dbReference>